<feature type="non-terminal residue" evidence="1">
    <location>
        <position position="1"/>
    </location>
</feature>
<dbReference type="OrthoDB" id="418748at2759"/>
<dbReference type="PANTHER" id="PTHR46238:SF8">
    <property type="entry name" value="ENDONUCLEASE_EXONUCLEASE_PHOSPHATASE DOMAIN-CONTAINING PROTEIN"/>
    <property type="match status" value="1"/>
</dbReference>
<name>A0A9J5W922_SOLCO</name>
<dbReference type="AlphaFoldDB" id="A0A9J5W922"/>
<dbReference type="PANTHER" id="PTHR46238">
    <property type="entry name" value="REVERSE TRANSCRIPTASE DOMAIN-CONTAINING PROTEIN"/>
    <property type="match status" value="1"/>
</dbReference>
<reference evidence="1 2" key="1">
    <citation type="submission" date="2020-09" db="EMBL/GenBank/DDBJ databases">
        <title>De no assembly of potato wild relative species, Solanum commersonii.</title>
        <authorList>
            <person name="Cho K."/>
        </authorList>
    </citation>
    <scope>NUCLEOTIDE SEQUENCE [LARGE SCALE GENOMIC DNA]</scope>
    <source>
        <strain evidence="1">LZ3.2</strain>
        <tissue evidence="1">Leaf</tissue>
    </source>
</reference>
<dbReference type="Proteomes" id="UP000824120">
    <property type="component" value="Chromosome 12"/>
</dbReference>
<evidence type="ECO:0008006" key="3">
    <source>
        <dbReference type="Google" id="ProtNLM"/>
    </source>
</evidence>
<accession>A0A9J5W922</accession>
<proteinExistence type="predicted"/>
<evidence type="ECO:0000313" key="1">
    <source>
        <dbReference type="EMBL" id="KAG5571815.1"/>
    </source>
</evidence>
<organism evidence="1 2">
    <name type="scientific">Solanum commersonii</name>
    <name type="common">Commerson's wild potato</name>
    <name type="synonym">Commerson's nightshade</name>
    <dbReference type="NCBI Taxonomy" id="4109"/>
    <lineage>
        <taxon>Eukaryota</taxon>
        <taxon>Viridiplantae</taxon>
        <taxon>Streptophyta</taxon>
        <taxon>Embryophyta</taxon>
        <taxon>Tracheophyta</taxon>
        <taxon>Spermatophyta</taxon>
        <taxon>Magnoliopsida</taxon>
        <taxon>eudicotyledons</taxon>
        <taxon>Gunneridae</taxon>
        <taxon>Pentapetalae</taxon>
        <taxon>asterids</taxon>
        <taxon>lamiids</taxon>
        <taxon>Solanales</taxon>
        <taxon>Solanaceae</taxon>
        <taxon>Solanoideae</taxon>
        <taxon>Solaneae</taxon>
        <taxon>Solanum</taxon>
    </lineage>
</organism>
<sequence length="133" mass="15690">MVYIREINDMYDGAKTQTRMMGVDLKHFLVEMGLHQGSLLSLFLFSLVMDELMQSIEDEKWNKANARLEVWIKNLESKGFWLSRIKMNYLECKFSITSDETSVEVRMKWRLASKVLCDMKVPLKLKCKFYMSG</sequence>
<comment type="caution">
    <text evidence="1">The sequence shown here is derived from an EMBL/GenBank/DDBJ whole genome shotgun (WGS) entry which is preliminary data.</text>
</comment>
<evidence type="ECO:0000313" key="2">
    <source>
        <dbReference type="Proteomes" id="UP000824120"/>
    </source>
</evidence>
<keyword evidence="2" id="KW-1185">Reference proteome</keyword>
<gene>
    <name evidence="1" type="ORF">H5410_061581</name>
</gene>
<protein>
    <recommendedName>
        <fullName evidence="3">Reverse transcriptase domain-containing protein</fullName>
    </recommendedName>
</protein>
<dbReference type="EMBL" id="JACXVP010000012">
    <property type="protein sequence ID" value="KAG5571815.1"/>
    <property type="molecule type" value="Genomic_DNA"/>
</dbReference>